<dbReference type="OrthoDB" id="9792269at2"/>
<dbReference type="PANTHER" id="PTHR12526:SF630">
    <property type="entry name" value="GLYCOSYLTRANSFERASE"/>
    <property type="match status" value="1"/>
</dbReference>
<dbReference type="Pfam" id="PF13439">
    <property type="entry name" value="Glyco_transf_4"/>
    <property type="match status" value="1"/>
</dbReference>
<proteinExistence type="predicted"/>
<keyword evidence="4" id="KW-1185">Reference proteome</keyword>
<evidence type="ECO:0000259" key="2">
    <source>
        <dbReference type="Pfam" id="PF13439"/>
    </source>
</evidence>
<dbReference type="Proteomes" id="UP000426424">
    <property type="component" value="Chromosome"/>
</dbReference>
<dbReference type="PANTHER" id="PTHR12526">
    <property type="entry name" value="GLYCOSYLTRANSFERASE"/>
    <property type="match status" value="1"/>
</dbReference>
<evidence type="ECO:0000313" key="4">
    <source>
        <dbReference type="Proteomes" id="UP000426424"/>
    </source>
</evidence>
<evidence type="ECO:0000313" key="3">
    <source>
        <dbReference type="EMBL" id="QGU33748.1"/>
    </source>
</evidence>
<name>A0A6I6EAV2_THETI</name>
<accession>A0A6I6EAV2</accession>
<dbReference type="GO" id="GO:0016757">
    <property type="term" value="F:glycosyltransferase activity"/>
    <property type="evidence" value="ECO:0007669"/>
    <property type="project" value="InterPro"/>
</dbReference>
<organism evidence="3 4">
    <name type="scientific">Thermochromatium tepidum ATCC 43061</name>
    <dbReference type="NCBI Taxonomy" id="316276"/>
    <lineage>
        <taxon>Bacteria</taxon>
        <taxon>Pseudomonadati</taxon>
        <taxon>Pseudomonadota</taxon>
        <taxon>Gammaproteobacteria</taxon>
        <taxon>Chromatiales</taxon>
        <taxon>Chromatiaceae</taxon>
        <taxon>Thermochromatium</taxon>
    </lineage>
</organism>
<evidence type="ECO:0000259" key="1">
    <source>
        <dbReference type="Pfam" id="PF00534"/>
    </source>
</evidence>
<feature type="domain" description="Glycosyl transferase family 1" evidence="1">
    <location>
        <begin position="206"/>
        <end position="359"/>
    </location>
</feature>
<dbReference type="CDD" id="cd03811">
    <property type="entry name" value="GT4_GT28_WabH-like"/>
    <property type="match status" value="1"/>
</dbReference>
<reference evidence="3 4" key="1">
    <citation type="submission" date="2019-12" db="EMBL/GenBank/DDBJ databases">
        <title>The complete genome of the thermophilic, anoxygenic phototrophic gammaproteobacterium Thermochromatium tepidum.</title>
        <authorList>
            <person name="Sattley W.M."/>
            <person name="Swingley W.D."/>
            <person name="Burchell B.M."/>
            <person name="Gurbani S.A."/>
            <person name="Kujawa C.M."/>
            <person name="Nuccio D.A."/>
            <person name="Schladweiler J."/>
            <person name="Shaffer K.N."/>
            <person name="Stokes L.M."/>
            <person name="Touchman J.W."/>
            <person name="Blankenship R.E."/>
            <person name="Madigan M.T."/>
        </authorList>
    </citation>
    <scope>NUCLEOTIDE SEQUENCE [LARGE SCALE GENOMIC DNA]</scope>
    <source>
        <strain evidence="3 4">ATCC 43061</strain>
    </source>
</reference>
<dbReference type="RefSeq" id="WP_153975936.1">
    <property type="nucleotide sequence ID" value="NZ_CP039268.1"/>
</dbReference>
<dbReference type="EMBL" id="CP039268">
    <property type="protein sequence ID" value="QGU33748.1"/>
    <property type="molecule type" value="Genomic_DNA"/>
</dbReference>
<dbReference type="InterPro" id="IPR001296">
    <property type="entry name" value="Glyco_trans_1"/>
</dbReference>
<dbReference type="SUPFAM" id="SSF53756">
    <property type="entry name" value="UDP-Glycosyltransferase/glycogen phosphorylase"/>
    <property type="match status" value="1"/>
</dbReference>
<protein>
    <submittedName>
        <fullName evidence="3">Glycosyltransferase</fullName>
    </submittedName>
</protein>
<dbReference type="Gene3D" id="3.40.50.2000">
    <property type="entry name" value="Glycogen Phosphorylase B"/>
    <property type="match status" value="2"/>
</dbReference>
<dbReference type="InterPro" id="IPR028098">
    <property type="entry name" value="Glyco_trans_4-like_N"/>
</dbReference>
<feature type="domain" description="Glycosyltransferase subfamily 4-like N-terminal" evidence="2">
    <location>
        <begin position="27"/>
        <end position="185"/>
    </location>
</feature>
<gene>
    <name evidence="3" type="ORF">E6P07_12645</name>
</gene>
<keyword evidence="3" id="KW-0808">Transferase</keyword>
<sequence length="381" mass="42147">MSAESAPAAVFGRSRPICLFLPSFGDGGVERMMANIARGLAEQGFAVDFVVGPPDAPYLDTLPASVRLHPLTERDRRARRRFLHDYVERERPAIVLTAKTDDDRVALAVKAAQSGDTRYFLRPGTTQSERWNARRRNPLKRWWERRQLSALYQRADGVIAVSRGVAEDIAAITGLPLDRIRVVRNPNITPELEQSARAPLDHPWFAPGEPPVIMGIGGLRLQKDFTTLIRAFALVQRQRPCRLLILGQGRQRARLERLAKELGVSGGVDLHGFDPNPYRFLGRAGLFVLSSRWEGSPNALTEALALGVPVVATDCRSGPREILQGGRYGPLVPVGDVEALARAMVQTLREPLAPEILREAVSDYRLDVSARGYLDAFGLAR</sequence>
<dbReference type="Pfam" id="PF00534">
    <property type="entry name" value="Glycos_transf_1"/>
    <property type="match status" value="1"/>
</dbReference>
<dbReference type="AlphaFoldDB" id="A0A6I6EAV2"/>
<dbReference type="GO" id="GO:1901135">
    <property type="term" value="P:carbohydrate derivative metabolic process"/>
    <property type="evidence" value="ECO:0007669"/>
    <property type="project" value="UniProtKB-ARBA"/>
</dbReference>
<dbReference type="KEGG" id="ttp:E6P07_12645"/>